<organism evidence="2 3">
    <name type="scientific">Colletotrichum spaethianum</name>
    <dbReference type="NCBI Taxonomy" id="700344"/>
    <lineage>
        <taxon>Eukaryota</taxon>
        <taxon>Fungi</taxon>
        <taxon>Dikarya</taxon>
        <taxon>Ascomycota</taxon>
        <taxon>Pezizomycotina</taxon>
        <taxon>Sordariomycetes</taxon>
        <taxon>Hypocreomycetidae</taxon>
        <taxon>Glomerellales</taxon>
        <taxon>Glomerellaceae</taxon>
        <taxon>Colletotrichum</taxon>
        <taxon>Colletotrichum spaethianum species complex</taxon>
    </lineage>
</organism>
<evidence type="ECO:0000313" key="2">
    <source>
        <dbReference type="EMBL" id="GKT49377.1"/>
    </source>
</evidence>
<proteinExistence type="predicted"/>
<reference evidence="2 3" key="1">
    <citation type="submission" date="2022-03" db="EMBL/GenBank/DDBJ databases">
        <title>Genome data of Colletotrichum spp.</title>
        <authorList>
            <person name="Utami Y.D."/>
            <person name="Hiruma K."/>
        </authorList>
    </citation>
    <scope>NUCLEOTIDE SEQUENCE [LARGE SCALE GENOMIC DNA]</scope>
    <source>
        <strain evidence="2 3">MAFF 239500</strain>
    </source>
</reference>
<gene>
    <name evidence="2" type="ORF">ColSpa_09558</name>
</gene>
<dbReference type="AlphaFoldDB" id="A0AA37PBX0"/>
<accession>A0AA37PBX0</accession>
<evidence type="ECO:0000256" key="1">
    <source>
        <dbReference type="SAM" id="MobiDB-lite"/>
    </source>
</evidence>
<dbReference type="Proteomes" id="UP001055115">
    <property type="component" value="Unassembled WGS sequence"/>
</dbReference>
<dbReference type="EMBL" id="BQXU01000029">
    <property type="protein sequence ID" value="GKT49377.1"/>
    <property type="molecule type" value="Genomic_DNA"/>
</dbReference>
<evidence type="ECO:0000313" key="3">
    <source>
        <dbReference type="Proteomes" id="UP001055115"/>
    </source>
</evidence>
<name>A0AA37PBX0_9PEZI</name>
<protein>
    <submittedName>
        <fullName evidence="2">Uncharacterized protein</fullName>
    </submittedName>
</protein>
<comment type="caution">
    <text evidence="2">The sequence shown here is derived from an EMBL/GenBank/DDBJ whole genome shotgun (WGS) entry which is preliminary data.</text>
</comment>
<dbReference type="RefSeq" id="XP_049131727.1">
    <property type="nucleotide sequence ID" value="XM_049275770.1"/>
</dbReference>
<feature type="region of interest" description="Disordered" evidence="1">
    <location>
        <begin position="22"/>
        <end position="49"/>
    </location>
</feature>
<dbReference type="GeneID" id="73330360"/>
<keyword evidence="3" id="KW-1185">Reference proteome</keyword>
<sequence>MPYVPGVVPSLDNYSFPGAADYQMRSRFPPGTEAGPHEPGGGTMNPQSDWAAAFQGLSLNSR</sequence>